<organism evidence="10 11">
    <name type="scientific">Coccomyxa viridis</name>
    <dbReference type="NCBI Taxonomy" id="1274662"/>
    <lineage>
        <taxon>Eukaryota</taxon>
        <taxon>Viridiplantae</taxon>
        <taxon>Chlorophyta</taxon>
        <taxon>core chlorophytes</taxon>
        <taxon>Trebouxiophyceae</taxon>
        <taxon>Trebouxiophyceae incertae sedis</taxon>
        <taxon>Coccomyxaceae</taxon>
        <taxon>Coccomyxa</taxon>
    </lineage>
</organism>
<evidence type="ECO:0000256" key="8">
    <source>
        <dbReference type="SAM" id="MobiDB-lite"/>
    </source>
</evidence>
<evidence type="ECO:0000256" key="5">
    <source>
        <dbReference type="ARBA" id="ARBA00022438"/>
    </source>
</evidence>
<accession>A0ABP1G5Y0</accession>
<evidence type="ECO:0000313" key="10">
    <source>
        <dbReference type="EMBL" id="CAL5225939.1"/>
    </source>
</evidence>
<evidence type="ECO:0000256" key="6">
    <source>
        <dbReference type="ARBA" id="ARBA00022670"/>
    </source>
</evidence>
<dbReference type="Pfam" id="PF00883">
    <property type="entry name" value="Peptidase_M17"/>
    <property type="match status" value="1"/>
</dbReference>
<dbReference type="SUPFAM" id="SSF53187">
    <property type="entry name" value="Zn-dependent exopeptidases"/>
    <property type="match status" value="1"/>
</dbReference>
<dbReference type="PANTHER" id="PTHR11963">
    <property type="entry name" value="LEUCINE AMINOPEPTIDASE-RELATED"/>
    <property type="match status" value="1"/>
</dbReference>
<dbReference type="Gene3D" id="3.40.220.10">
    <property type="entry name" value="Leucine Aminopeptidase, subunit E, domain 1"/>
    <property type="match status" value="1"/>
</dbReference>
<dbReference type="PROSITE" id="PS00631">
    <property type="entry name" value="CYTOSOL_AP"/>
    <property type="match status" value="1"/>
</dbReference>
<comment type="subunit">
    <text evidence="4">Homohexamer (dimer of homotrimers).</text>
</comment>
<dbReference type="SUPFAM" id="SSF52949">
    <property type="entry name" value="Macro domain-like"/>
    <property type="match status" value="1"/>
</dbReference>
<sequence>MLKGVQASRLLRLCNRSLHVHVLSSISTPSSLPIAFAWKRSPSKTTSWRIGSPSPSPAHSRGLSVKAMAEKDSKRIDLTKEVPLYPESSVQVKLDSTEASEWQGDLLAIGLYEEDISSEGQSPVLQQLPKELQDLVSDLIEEAEFKGKQGSSTSARAGGKAKYVCIVGLGKKDKAASLPAWGTSPFQAMGTAVTAAAKQHKLAKAAVYLPDSSTPLGAKQLEKLCIGVQLGGYEATRFKNQTPKPLLQSLDVLQKSAGADSAASEEAINRGLSLAKGNLLARYLVEAPPNICTPTHIARAAQAIADSASDVMTCQILEKADCEAMGMGCFLGVAECSEEPLKFVHLTYKPKGEVKKVIGLVGKGLTFDSGGYNLKVGGMIEMMKFDMGGAGAVLGAAQAIAGIKPEGVEVHIITASCENMIDGRGMRPGDILQAANGKTVEVNNTDAEGRLTLADALWYAQEKCSVQAVVDIATLTGACMVALGNQVAGIFTPNEEIAASLTSASQASGEKLWRMPMEDSYWEQMKSPIADMKNTGGRMGGAITAALFLEKYVDTDKVEWAHVDIAGPAWDEKAGGATGFGAATLAEWAIAQGK</sequence>
<comment type="caution">
    <text evidence="10">The sequence shown here is derived from an EMBL/GenBank/DDBJ whole genome shotgun (WGS) entry which is preliminary data.</text>
</comment>
<reference evidence="10 11" key="1">
    <citation type="submission" date="2024-06" db="EMBL/GenBank/DDBJ databases">
        <authorList>
            <person name="Kraege A."/>
            <person name="Thomma B."/>
        </authorList>
    </citation>
    <scope>NUCLEOTIDE SEQUENCE [LARGE SCALE GENOMIC DNA]</scope>
</reference>
<keyword evidence="7" id="KW-0378">Hydrolase</keyword>
<evidence type="ECO:0000256" key="1">
    <source>
        <dbReference type="ARBA" id="ARBA00000135"/>
    </source>
</evidence>
<dbReference type="Gene3D" id="3.40.630.10">
    <property type="entry name" value="Zn peptidases"/>
    <property type="match status" value="1"/>
</dbReference>
<comment type="similarity">
    <text evidence="3">Belongs to the peptidase M17 family.</text>
</comment>
<comment type="catalytic activity">
    <reaction evidence="1">
        <text>Release of an N-terminal amino acid, Xaa-|-Yaa-, in which Xaa is preferably Leu, but may be other amino acids including Pro although not Arg or Lys, and Yaa may be Pro. Amino acid amides and methyl esters are also readily hydrolyzed, but rates on arylamides are exceedingly low.</text>
        <dbReference type="EC" id="3.4.11.1"/>
    </reaction>
</comment>
<dbReference type="InterPro" id="IPR023042">
    <property type="entry name" value="Peptidase_M17_leu_NH2_pept"/>
</dbReference>
<dbReference type="PRINTS" id="PR00481">
    <property type="entry name" value="LAMNOPPTDASE"/>
</dbReference>
<feature type="domain" description="Cytosol aminopeptidase" evidence="9">
    <location>
        <begin position="444"/>
        <end position="451"/>
    </location>
</feature>
<dbReference type="InterPro" id="IPR008283">
    <property type="entry name" value="Peptidase_M17_N"/>
</dbReference>
<evidence type="ECO:0000256" key="3">
    <source>
        <dbReference type="ARBA" id="ARBA00009528"/>
    </source>
</evidence>
<feature type="region of interest" description="Disordered" evidence="8">
    <location>
        <begin position="44"/>
        <end position="64"/>
    </location>
</feature>
<dbReference type="NCBIfam" id="NF002076">
    <property type="entry name" value="PRK00913.2-3"/>
    <property type="match status" value="1"/>
</dbReference>
<dbReference type="InterPro" id="IPR011356">
    <property type="entry name" value="Leucine_aapep/pepB"/>
</dbReference>
<evidence type="ECO:0000259" key="9">
    <source>
        <dbReference type="PROSITE" id="PS00631"/>
    </source>
</evidence>
<comment type="catalytic activity">
    <reaction evidence="2">
        <text>Release of N-terminal proline from a peptide.</text>
        <dbReference type="EC" id="3.4.11.5"/>
    </reaction>
</comment>
<proteinExistence type="inferred from homology"/>
<evidence type="ECO:0000313" key="11">
    <source>
        <dbReference type="Proteomes" id="UP001497392"/>
    </source>
</evidence>
<dbReference type="HAMAP" id="MF_00181">
    <property type="entry name" value="Cytosol_peptidase_M17"/>
    <property type="match status" value="1"/>
</dbReference>
<dbReference type="InterPro" id="IPR000819">
    <property type="entry name" value="Peptidase_M17_C"/>
</dbReference>
<evidence type="ECO:0000256" key="4">
    <source>
        <dbReference type="ARBA" id="ARBA00011867"/>
    </source>
</evidence>
<dbReference type="Proteomes" id="UP001497392">
    <property type="component" value="Unassembled WGS sequence"/>
</dbReference>
<gene>
    <name evidence="10" type="primary">g8735</name>
    <name evidence="10" type="ORF">VP750_LOCUS7845</name>
</gene>
<dbReference type="CDD" id="cd00433">
    <property type="entry name" value="Peptidase_M17"/>
    <property type="match status" value="1"/>
</dbReference>
<dbReference type="NCBIfam" id="NF002074">
    <property type="entry name" value="PRK00913.1-4"/>
    <property type="match status" value="1"/>
</dbReference>
<dbReference type="PANTHER" id="PTHR11963:SF23">
    <property type="entry name" value="CYTOSOL AMINOPEPTIDASE"/>
    <property type="match status" value="1"/>
</dbReference>
<dbReference type="EMBL" id="CAXHTA020000015">
    <property type="protein sequence ID" value="CAL5225939.1"/>
    <property type="molecule type" value="Genomic_DNA"/>
</dbReference>
<dbReference type="InterPro" id="IPR043472">
    <property type="entry name" value="Macro_dom-like"/>
</dbReference>
<name>A0ABP1G5Y0_9CHLO</name>
<keyword evidence="6" id="KW-0645">Protease</keyword>
<dbReference type="Pfam" id="PF02789">
    <property type="entry name" value="Peptidase_M17_N"/>
    <property type="match status" value="1"/>
</dbReference>
<evidence type="ECO:0000256" key="7">
    <source>
        <dbReference type="ARBA" id="ARBA00022801"/>
    </source>
</evidence>
<evidence type="ECO:0000256" key="2">
    <source>
        <dbReference type="ARBA" id="ARBA00001585"/>
    </source>
</evidence>
<protein>
    <submittedName>
        <fullName evidence="10">G8735 protein</fullName>
    </submittedName>
</protein>
<keyword evidence="11" id="KW-1185">Reference proteome</keyword>
<keyword evidence="5" id="KW-0031">Aminopeptidase</keyword>